<evidence type="ECO:0000313" key="2">
    <source>
        <dbReference type="EMBL" id="AFZ06629.1"/>
    </source>
</evidence>
<dbReference type="STRING" id="179408.Osc7112_2164"/>
<dbReference type="Proteomes" id="UP000010478">
    <property type="component" value="Chromosome"/>
</dbReference>
<evidence type="ECO:0000313" key="3">
    <source>
        <dbReference type="Proteomes" id="UP000010478"/>
    </source>
</evidence>
<sequence>MDINQQKEQFSYAYIYAVAASAGYSFQIAARPLDFDGIDIILAGGMGSGIIRYPRLELQVKCTSRDVIGQEAIRYPLEVKNYNDLKVENILTPRLLILVVVPENLDNWLIQSQQELCLKYCGYWVSLRGQPPTQNQTTVTISIPRQNIFNVTALTTLMQLIEAGETL</sequence>
<protein>
    <recommendedName>
        <fullName evidence="1">DUF4365 domain-containing protein</fullName>
    </recommendedName>
</protein>
<organism evidence="2 3">
    <name type="scientific">Phormidium nigroviride PCC 7112</name>
    <dbReference type="NCBI Taxonomy" id="179408"/>
    <lineage>
        <taxon>Bacteria</taxon>
        <taxon>Bacillati</taxon>
        <taxon>Cyanobacteriota</taxon>
        <taxon>Cyanophyceae</taxon>
        <taxon>Oscillatoriophycideae</taxon>
        <taxon>Oscillatoriales</taxon>
        <taxon>Oscillatoriaceae</taxon>
        <taxon>Phormidium</taxon>
    </lineage>
</organism>
<dbReference type="OrthoDB" id="516854at2"/>
<gene>
    <name evidence="2" type="ORF">Osc7112_2164</name>
</gene>
<dbReference type="RefSeq" id="WP_015175933.1">
    <property type="nucleotide sequence ID" value="NC_019729.1"/>
</dbReference>
<feature type="domain" description="DUF4365" evidence="1">
    <location>
        <begin position="8"/>
        <end position="160"/>
    </location>
</feature>
<dbReference type="PATRIC" id="fig|179408.3.peg.2648"/>
<dbReference type="EMBL" id="CP003614">
    <property type="protein sequence ID" value="AFZ06629.1"/>
    <property type="molecule type" value="Genomic_DNA"/>
</dbReference>
<dbReference type="HOGENOM" id="CLU_114899_0_0_3"/>
<accession>K9VGJ2</accession>
<dbReference type="Pfam" id="PF14280">
    <property type="entry name" value="DUF4365"/>
    <property type="match status" value="1"/>
</dbReference>
<dbReference type="KEGG" id="oni:Osc7112_2164"/>
<evidence type="ECO:0000259" key="1">
    <source>
        <dbReference type="Pfam" id="PF14280"/>
    </source>
</evidence>
<reference evidence="2 3" key="1">
    <citation type="submission" date="2012-05" db="EMBL/GenBank/DDBJ databases">
        <title>Finished chromosome of genome of Oscillatoria sp. PCC 7112.</title>
        <authorList>
            <consortium name="US DOE Joint Genome Institute"/>
            <person name="Gugger M."/>
            <person name="Coursin T."/>
            <person name="Rippka R."/>
            <person name="Tandeau De Marsac N."/>
            <person name="Huntemann M."/>
            <person name="Wei C.-L."/>
            <person name="Han J."/>
            <person name="Detter J.C."/>
            <person name="Han C."/>
            <person name="Tapia R."/>
            <person name="Davenport K."/>
            <person name="Daligault H."/>
            <person name="Erkkila T."/>
            <person name="Gu W."/>
            <person name="Munk A.C.C."/>
            <person name="Teshima H."/>
            <person name="Xu Y."/>
            <person name="Chain P."/>
            <person name="Chen A."/>
            <person name="Krypides N."/>
            <person name="Mavromatis K."/>
            <person name="Markowitz V."/>
            <person name="Szeto E."/>
            <person name="Ivanova N."/>
            <person name="Mikhailova N."/>
            <person name="Ovchinnikova G."/>
            <person name="Pagani I."/>
            <person name="Pati A."/>
            <person name="Goodwin L."/>
            <person name="Peters L."/>
            <person name="Pitluck S."/>
            <person name="Woyke T."/>
            <person name="Kerfeld C."/>
        </authorList>
    </citation>
    <scope>NUCLEOTIDE SEQUENCE [LARGE SCALE GENOMIC DNA]</scope>
    <source>
        <strain evidence="2 3">PCC 7112</strain>
    </source>
</reference>
<keyword evidence="3" id="KW-1185">Reference proteome</keyword>
<dbReference type="eggNOG" id="ENOG5032SMW">
    <property type="taxonomic scope" value="Bacteria"/>
</dbReference>
<dbReference type="AlphaFoldDB" id="K9VGJ2"/>
<proteinExistence type="predicted"/>
<name>K9VGJ2_9CYAN</name>
<dbReference type="InterPro" id="IPR025375">
    <property type="entry name" value="DUF4365"/>
</dbReference>